<feature type="region of interest" description="Disordered" evidence="1">
    <location>
        <begin position="46"/>
        <end position="92"/>
    </location>
</feature>
<evidence type="ECO:0000256" key="1">
    <source>
        <dbReference type="SAM" id="MobiDB-lite"/>
    </source>
</evidence>
<protein>
    <submittedName>
        <fullName evidence="2">Uncharacterized protein</fullName>
    </submittedName>
</protein>
<dbReference type="EMBL" id="JH000058">
    <property type="protein sequence ID" value="EGW06295.1"/>
    <property type="molecule type" value="Genomic_DNA"/>
</dbReference>
<gene>
    <name evidence="2" type="ORF">I79_002436</name>
</gene>
<dbReference type="InParanoid" id="G3GXE6"/>
<reference evidence="3" key="1">
    <citation type="journal article" date="2011" name="Nat. Biotechnol.">
        <title>The genomic sequence of the Chinese hamster ovary (CHO)-K1 cell line.</title>
        <authorList>
            <person name="Xu X."/>
            <person name="Nagarajan H."/>
            <person name="Lewis N.E."/>
            <person name="Pan S."/>
            <person name="Cai Z."/>
            <person name="Liu X."/>
            <person name="Chen W."/>
            <person name="Xie M."/>
            <person name="Wang W."/>
            <person name="Hammond S."/>
            <person name="Andersen M.R."/>
            <person name="Neff N."/>
            <person name="Passarelli B."/>
            <person name="Koh W."/>
            <person name="Fan H.C."/>
            <person name="Wang J."/>
            <person name="Gui Y."/>
            <person name="Lee K.H."/>
            <person name="Betenbaugh M.J."/>
            <person name="Quake S.R."/>
            <person name="Famili I."/>
            <person name="Palsson B.O."/>
            <person name="Wang J."/>
        </authorList>
    </citation>
    <scope>NUCLEOTIDE SEQUENCE [LARGE SCALE GENOMIC DNA]</scope>
    <source>
        <strain evidence="3">CHO K1 cell line</strain>
    </source>
</reference>
<name>G3GXE6_CRIGR</name>
<sequence length="92" mass="10138">MEKYQAALPCSLRHACLKYNQTCKGQSHKVTTAGKPGTTILTVQAQEAAARQAQPHPPSRSLVVPRDLLRRTSRGQQRPQHSEHSLVHGTTC</sequence>
<evidence type="ECO:0000313" key="3">
    <source>
        <dbReference type="Proteomes" id="UP000001075"/>
    </source>
</evidence>
<dbReference type="Proteomes" id="UP000001075">
    <property type="component" value="Unassembled WGS sequence"/>
</dbReference>
<proteinExistence type="predicted"/>
<accession>G3GXE6</accession>
<evidence type="ECO:0000313" key="2">
    <source>
        <dbReference type="EMBL" id="EGW06295.1"/>
    </source>
</evidence>
<organism evidence="2 3">
    <name type="scientific">Cricetulus griseus</name>
    <name type="common">Chinese hamster</name>
    <name type="synonym">Cricetulus barabensis griseus</name>
    <dbReference type="NCBI Taxonomy" id="10029"/>
    <lineage>
        <taxon>Eukaryota</taxon>
        <taxon>Metazoa</taxon>
        <taxon>Chordata</taxon>
        <taxon>Craniata</taxon>
        <taxon>Vertebrata</taxon>
        <taxon>Euteleostomi</taxon>
        <taxon>Mammalia</taxon>
        <taxon>Eutheria</taxon>
        <taxon>Euarchontoglires</taxon>
        <taxon>Glires</taxon>
        <taxon>Rodentia</taxon>
        <taxon>Myomorpha</taxon>
        <taxon>Muroidea</taxon>
        <taxon>Cricetidae</taxon>
        <taxon>Cricetinae</taxon>
        <taxon>Cricetulus</taxon>
    </lineage>
</organism>
<dbReference type="AlphaFoldDB" id="G3GXE6"/>